<keyword evidence="3" id="KW-1185">Reference proteome</keyword>
<dbReference type="Proteomes" id="UP001642484">
    <property type="component" value="Unassembled WGS sequence"/>
</dbReference>
<feature type="transmembrane region" description="Helical" evidence="1">
    <location>
        <begin position="144"/>
        <end position="165"/>
    </location>
</feature>
<feature type="transmembrane region" description="Helical" evidence="1">
    <location>
        <begin position="108"/>
        <end position="132"/>
    </location>
</feature>
<keyword evidence="1" id="KW-0812">Transmembrane</keyword>
<keyword evidence="1" id="KW-0472">Membrane</keyword>
<evidence type="ECO:0000256" key="1">
    <source>
        <dbReference type="SAM" id="Phobius"/>
    </source>
</evidence>
<proteinExistence type="predicted"/>
<protein>
    <submittedName>
        <fullName evidence="2">Uncharacterized protein</fullName>
    </submittedName>
</protein>
<dbReference type="EMBL" id="CAXAMN010022028">
    <property type="protein sequence ID" value="CAK9065680.1"/>
    <property type="molecule type" value="Genomic_DNA"/>
</dbReference>
<reference evidence="2 3" key="1">
    <citation type="submission" date="2024-02" db="EMBL/GenBank/DDBJ databases">
        <authorList>
            <person name="Chen Y."/>
            <person name="Shah S."/>
            <person name="Dougan E. K."/>
            <person name="Thang M."/>
            <person name="Chan C."/>
        </authorList>
    </citation>
    <scope>NUCLEOTIDE SEQUENCE [LARGE SCALE GENOMIC DNA]</scope>
</reference>
<evidence type="ECO:0000313" key="2">
    <source>
        <dbReference type="EMBL" id="CAK9065680.1"/>
    </source>
</evidence>
<gene>
    <name evidence="2" type="ORF">CCMP2556_LOCUS32285</name>
</gene>
<evidence type="ECO:0000313" key="3">
    <source>
        <dbReference type="Proteomes" id="UP001642484"/>
    </source>
</evidence>
<accession>A0ABP0NPH1</accession>
<feature type="transmembrane region" description="Helical" evidence="1">
    <location>
        <begin position="34"/>
        <end position="55"/>
    </location>
</feature>
<name>A0ABP0NPH1_9DINO</name>
<organism evidence="2 3">
    <name type="scientific">Durusdinium trenchii</name>
    <dbReference type="NCBI Taxonomy" id="1381693"/>
    <lineage>
        <taxon>Eukaryota</taxon>
        <taxon>Sar</taxon>
        <taxon>Alveolata</taxon>
        <taxon>Dinophyceae</taxon>
        <taxon>Suessiales</taxon>
        <taxon>Symbiodiniaceae</taxon>
        <taxon>Durusdinium</taxon>
    </lineage>
</organism>
<sequence length="175" mass="20058">MIFIVRMVNVLNQSGSYWLASNFMWKWLLLPFSAHWDILPAYLVLPLILFVIWMISKPSWSSFFHVVLNVKDPSMALSIVQWLLPVYFFYMFAALLDSIFYGFGFTDQLALVSIITNVGRLTPGSAFLLYSLQVYTLSHRCCTSLVLGLSLAVPCACIFLLQPFSRRRNGELARK</sequence>
<keyword evidence="1" id="KW-1133">Transmembrane helix</keyword>
<comment type="caution">
    <text evidence="2">The sequence shown here is derived from an EMBL/GenBank/DDBJ whole genome shotgun (WGS) entry which is preliminary data.</text>
</comment>
<feature type="transmembrane region" description="Helical" evidence="1">
    <location>
        <begin position="75"/>
        <end position="96"/>
    </location>
</feature>